<proteinExistence type="predicted"/>
<reference evidence="4" key="2">
    <citation type="journal article" date="2022" name="Res Sq">
        <title>Comparative Genomics Reveals Insights into the Divergent Evolution of Astigmatic Mites and Household Pest Adaptations.</title>
        <authorList>
            <person name="Xiong Q."/>
            <person name="Wan A.T.-Y."/>
            <person name="Liu X.-Y."/>
            <person name="Fung C.S.-H."/>
            <person name="Xiao X."/>
            <person name="Malainual N."/>
            <person name="Hou J."/>
            <person name="Wang L."/>
            <person name="Wang M."/>
            <person name="Yang K."/>
            <person name="Cui Y."/>
            <person name="Leung E."/>
            <person name="Nong W."/>
            <person name="Shin S.-K."/>
            <person name="Au S."/>
            <person name="Jeong K.Y."/>
            <person name="Chew F.T."/>
            <person name="Hui J."/>
            <person name="Leung T.F."/>
            <person name="Tungtrongchitr A."/>
            <person name="Zhong N."/>
            <person name="Liu Z."/>
            <person name="Tsui S."/>
        </authorList>
    </citation>
    <scope>NUCLEOTIDE SEQUENCE</scope>
    <source>
        <strain evidence="4">Derf</strain>
        <tissue evidence="4">Whole organism</tissue>
    </source>
</reference>
<reference evidence="4" key="1">
    <citation type="submission" date="2013-05" db="EMBL/GenBank/DDBJ databases">
        <authorList>
            <person name="Yim A.K.Y."/>
            <person name="Chan T.F."/>
            <person name="Ji K.M."/>
            <person name="Liu X.Y."/>
            <person name="Zhou J.W."/>
            <person name="Li R.Q."/>
            <person name="Yang K.Y."/>
            <person name="Li J."/>
            <person name="Li M."/>
            <person name="Law P.T.W."/>
            <person name="Wu Y.L."/>
            <person name="Cai Z.L."/>
            <person name="Qin H."/>
            <person name="Bao Y."/>
            <person name="Leung R.K.K."/>
            <person name="Ng P.K.S."/>
            <person name="Zou J."/>
            <person name="Zhong X.J."/>
            <person name="Ran P.X."/>
            <person name="Zhong N.S."/>
            <person name="Liu Z.G."/>
            <person name="Tsui S.K.W."/>
        </authorList>
    </citation>
    <scope>NUCLEOTIDE SEQUENCE</scope>
    <source>
        <strain evidence="4">Derf</strain>
        <tissue evidence="4">Whole organism</tissue>
    </source>
</reference>
<feature type="domain" description="Chorein N-terminal" evidence="3">
    <location>
        <begin position="1"/>
        <end position="336"/>
    </location>
</feature>
<dbReference type="AlphaFoldDB" id="A0A922L0Y7"/>
<dbReference type="PANTHER" id="PTHR16166">
    <property type="entry name" value="VACUOLAR PROTEIN SORTING-ASSOCIATED PROTEIN VPS13"/>
    <property type="match status" value="1"/>
</dbReference>
<dbReference type="GO" id="GO:0007005">
    <property type="term" value="P:mitochondrion organization"/>
    <property type="evidence" value="ECO:0007669"/>
    <property type="project" value="TreeGrafter"/>
</dbReference>
<evidence type="ECO:0000313" key="4">
    <source>
        <dbReference type="EMBL" id="KAH9505957.1"/>
    </source>
</evidence>
<comment type="caution">
    <text evidence="4">The sequence shown here is derived from an EMBL/GenBank/DDBJ whole genome shotgun (WGS) entry which is preliminary data.</text>
</comment>
<dbReference type="GO" id="GO:0045053">
    <property type="term" value="P:protein retention in Golgi apparatus"/>
    <property type="evidence" value="ECO:0007669"/>
    <property type="project" value="TreeGrafter"/>
</dbReference>
<feature type="region of interest" description="Disordered" evidence="2">
    <location>
        <begin position="739"/>
        <end position="767"/>
    </location>
</feature>
<sequence>MLESFAAWILNTYIGDYFGNVNTHQLRMSLKNGEIELEHLPLKRDLIRYLGLPLEANDGFIGKISIKFPSWSSFTSEPLVISIEDLFLIVKPITNFSYNEEEENRSQQEFKISQLDMMEQRWKALHDDDLAEPHSYYSSSYSSWLNYGSSLINNVLMNIHLKISSIHVRYEDNSTIPGCPFATGIVIRSLTLCSTDENWQPKFVTTQNHKGESNVNENFLFKLIDLESFACYMDTETLLFGEYDLDTMVDHMRQTLDRNINHKNIPTEHDYMIAPVNGKCFMKRNCTEMSLKSCKQPRTVIDVQLERVPIMMTAIQYKHLFDWSLAFQTQKTLWRYQYRQRRQRFNWHFILQRVRDIIGYHRAYICYLIYPESFSRDLRCLKERVENEFTLDELCSIREIVFWRANQILKRQMNPSDLNNGGNNKLNITEQQQSGGGYWFLPYNVLSNLYYNYASTTAATTTTDQESPTEDIKSEQQDEEEEMDFHSSKRRHLSQSSLNLSTTTITDDIFLTHDITTVIIADDDDDQHSNLKMQKIATATLTGCGWQFRFSTNMLSIDGLYELSLCRKCFTDVLEAYFSRSFKERVRAATTEVLRGIVPETTTTTADDSTAEQSNDIQSTILSSSSSQLLRPTSSTSKLSLFKMQTKSHGRQKTKFKSKTKSMANPFLDNFKLNIFIRSPIIICPISPSSYEVVVFHLGHMLLNNHNHSTDIIRTIGRQEMIVCKPSSQQQRQRKFGITVNQSPLPIQNHSTNSSSSTTTTTSTSNNSYNAEIRDLSIYSLDCVKNIEKFAQRKHYPSDRLNRSQPELYIPVEKFYYCDIIDPLVLPKKFSIRQHFYPDQLSSSSFIGGESVRHHKNSKNITTAKPEMVLSIEISTIDVRFSYTDLLVFWHILNTLTSIEQQPQPVSSSIHPPSALDQNKTVLNNITKTK</sequence>
<dbReference type="Pfam" id="PF12624">
    <property type="entry name" value="VPS13_N"/>
    <property type="match status" value="1"/>
</dbReference>
<evidence type="ECO:0000259" key="3">
    <source>
        <dbReference type="Pfam" id="PF12624"/>
    </source>
</evidence>
<dbReference type="PANTHER" id="PTHR16166:SF141">
    <property type="entry name" value="INTERMEMBRANE LIPID TRANSFER PROTEIN VPS13D"/>
    <property type="match status" value="1"/>
</dbReference>
<feature type="region of interest" description="Disordered" evidence="2">
    <location>
        <begin position="460"/>
        <end position="491"/>
    </location>
</feature>
<gene>
    <name evidence="4" type="primary">VPS13D_2</name>
    <name evidence="4" type="ORF">DERF_010720</name>
</gene>
<evidence type="ECO:0000313" key="5">
    <source>
        <dbReference type="Proteomes" id="UP000790347"/>
    </source>
</evidence>
<accession>A0A922L0Y7</accession>
<keyword evidence="5" id="KW-1185">Reference proteome</keyword>
<keyword evidence="1" id="KW-0813">Transport</keyword>
<dbReference type="EMBL" id="ASGP02000005">
    <property type="protein sequence ID" value="KAH9505957.1"/>
    <property type="molecule type" value="Genomic_DNA"/>
</dbReference>
<feature type="compositionally biased region" description="Low complexity" evidence="2">
    <location>
        <begin position="751"/>
        <end position="767"/>
    </location>
</feature>
<organism evidence="4 5">
    <name type="scientific">Dermatophagoides farinae</name>
    <name type="common">American house dust mite</name>
    <dbReference type="NCBI Taxonomy" id="6954"/>
    <lineage>
        <taxon>Eukaryota</taxon>
        <taxon>Metazoa</taxon>
        <taxon>Ecdysozoa</taxon>
        <taxon>Arthropoda</taxon>
        <taxon>Chelicerata</taxon>
        <taxon>Arachnida</taxon>
        <taxon>Acari</taxon>
        <taxon>Acariformes</taxon>
        <taxon>Sarcoptiformes</taxon>
        <taxon>Astigmata</taxon>
        <taxon>Psoroptidia</taxon>
        <taxon>Analgoidea</taxon>
        <taxon>Pyroglyphidae</taxon>
        <taxon>Dermatophagoidinae</taxon>
        <taxon>Dermatophagoides</taxon>
    </lineage>
</organism>
<evidence type="ECO:0000256" key="1">
    <source>
        <dbReference type="ARBA" id="ARBA00022448"/>
    </source>
</evidence>
<dbReference type="GO" id="GO:0006623">
    <property type="term" value="P:protein targeting to vacuole"/>
    <property type="evidence" value="ECO:0007669"/>
    <property type="project" value="TreeGrafter"/>
</dbReference>
<dbReference type="Proteomes" id="UP000790347">
    <property type="component" value="Unassembled WGS sequence"/>
</dbReference>
<dbReference type="InterPro" id="IPR026854">
    <property type="entry name" value="VPS13_N"/>
</dbReference>
<evidence type="ECO:0000256" key="2">
    <source>
        <dbReference type="SAM" id="MobiDB-lite"/>
    </source>
</evidence>
<dbReference type="InterPro" id="IPR026847">
    <property type="entry name" value="VPS13"/>
</dbReference>
<protein>
    <submittedName>
        <fullName evidence="4">Vacuolar protein sorting-associated protein 13D</fullName>
    </submittedName>
</protein>
<feature type="compositionally biased region" description="Polar residues" evidence="2">
    <location>
        <begin position="739"/>
        <end position="750"/>
    </location>
</feature>
<name>A0A922L0Y7_DERFA</name>